<name>A0A8T2PF62_9TELE</name>
<dbReference type="EMBL" id="JAFBMS010000007">
    <property type="protein sequence ID" value="KAG9350750.1"/>
    <property type="molecule type" value="Genomic_DNA"/>
</dbReference>
<dbReference type="AlphaFoldDB" id="A0A8T2PF62"/>
<keyword evidence="2" id="KW-1185">Reference proteome</keyword>
<organism evidence="1 2">
    <name type="scientific">Albula glossodonta</name>
    <name type="common">roundjaw bonefish</name>
    <dbReference type="NCBI Taxonomy" id="121402"/>
    <lineage>
        <taxon>Eukaryota</taxon>
        <taxon>Metazoa</taxon>
        <taxon>Chordata</taxon>
        <taxon>Craniata</taxon>
        <taxon>Vertebrata</taxon>
        <taxon>Euteleostomi</taxon>
        <taxon>Actinopterygii</taxon>
        <taxon>Neopterygii</taxon>
        <taxon>Teleostei</taxon>
        <taxon>Albuliformes</taxon>
        <taxon>Albulidae</taxon>
        <taxon>Albula</taxon>
    </lineage>
</organism>
<comment type="caution">
    <text evidence="1">The sequence shown here is derived from an EMBL/GenBank/DDBJ whole genome shotgun (WGS) entry which is preliminary data.</text>
</comment>
<proteinExistence type="predicted"/>
<reference evidence="1" key="1">
    <citation type="thesis" date="2021" institute="BYU ScholarsArchive" country="Provo, UT, USA">
        <title>Applications of and Algorithms for Genome Assembly and Genomic Analyses with an Emphasis on Marine Teleosts.</title>
        <authorList>
            <person name="Pickett B.D."/>
        </authorList>
    </citation>
    <scope>NUCLEOTIDE SEQUENCE</scope>
    <source>
        <strain evidence="1">HI-2016</strain>
    </source>
</reference>
<evidence type="ECO:0000313" key="1">
    <source>
        <dbReference type="EMBL" id="KAG9350750.1"/>
    </source>
</evidence>
<dbReference type="Proteomes" id="UP000824540">
    <property type="component" value="Unassembled WGS sequence"/>
</dbReference>
<evidence type="ECO:0000313" key="2">
    <source>
        <dbReference type="Proteomes" id="UP000824540"/>
    </source>
</evidence>
<sequence>MKKLYWSSKVKRKNTTPSIAMANKFFPTKSQARGSKVCLVPVDINSSARKQARLPSSVAVCGKLITASLPTSSTSRACGMCRRARASRAATSGAEVGEDGGQIVPCAQTGLQEQRRATAAQLALGDDGDPVTKEICLVHIMGGQDDGAI</sequence>
<protein>
    <submittedName>
        <fullName evidence="1">Uncharacterized protein</fullName>
    </submittedName>
</protein>
<accession>A0A8T2PF62</accession>
<gene>
    <name evidence="1" type="ORF">JZ751_024639</name>
</gene>